<gene>
    <name evidence="1" type="ORF">SAMN05421789_11018</name>
</gene>
<keyword evidence="2" id="KW-1185">Reference proteome</keyword>
<reference evidence="2" key="1">
    <citation type="submission" date="2017-01" db="EMBL/GenBank/DDBJ databases">
        <authorList>
            <person name="Varghese N."/>
            <person name="Submissions S."/>
        </authorList>
    </citation>
    <scope>NUCLEOTIDE SEQUENCE [LARGE SCALE GENOMIC DNA]</scope>
    <source>
        <strain evidence="2">DSM 23145</strain>
    </source>
</reference>
<proteinExistence type="predicted"/>
<organism evidence="1 2">
    <name type="scientific">Kaistella chaponensis</name>
    <dbReference type="NCBI Taxonomy" id="713588"/>
    <lineage>
        <taxon>Bacteria</taxon>
        <taxon>Pseudomonadati</taxon>
        <taxon>Bacteroidota</taxon>
        <taxon>Flavobacteriia</taxon>
        <taxon>Flavobacteriales</taxon>
        <taxon>Weeksellaceae</taxon>
        <taxon>Chryseobacterium group</taxon>
        <taxon>Kaistella</taxon>
    </lineage>
</organism>
<accession>A0A1N7MT84</accession>
<dbReference type="Proteomes" id="UP000185839">
    <property type="component" value="Unassembled WGS sequence"/>
</dbReference>
<dbReference type="AlphaFoldDB" id="A0A1N7MT84"/>
<protein>
    <submittedName>
        <fullName evidence="1">Uncharacterized protein</fullName>
    </submittedName>
</protein>
<dbReference type="EMBL" id="FTOI01000010">
    <property type="protein sequence ID" value="SIS89316.1"/>
    <property type="molecule type" value="Genomic_DNA"/>
</dbReference>
<dbReference type="STRING" id="713588.SAMN05421789_11018"/>
<evidence type="ECO:0000313" key="2">
    <source>
        <dbReference type="Proteomes" id="UP000185839"/>
    </source>
</evidence>
<evidence type="ECO:0000313" key="1">
    <source>
        <dbReference type="EMBL" id="SIS89316.1"/>
    </source>
</evidence>
<sequence length="147" mass="16907">MMSSIITGLFSSQGQSAQIGADLENAGFNYSDYVMYLHEKPIKKEIKTSIWRSFFNDKTQLEDDSLVISVKVTDPKEEEKVTEIFKKNKVFHQNYFENIKLQDVKSLEYLKKIVTVRAKALIYSSPAIHHHDPLSGMSSELIFGKER</sequence>
<name>A0A1N7MT84_9FLAO</name>